<evidence type="ECO:0000313" key="1">
    <source>
        <dbReference type="EMBL" id="KAJ1363851.1"/>
    </source>
</evidence>
<accession>A0AAD5QXH4</accession>
<keyword evidence="2" id="KW-1185">Reference proteome</keyword>
<proteinExistence type="predicted"/>
<evidence type="ECO:0000313" key="2">
    <source>
        <dbReference type="Proteomes" id="UP001196413"/>
    </source>
</evidence>
<gene>
    <name evidence="1" type="ORF">KIN20_023802</name>
</gene>
<name>A0AAD5QXH4_PARTN</name>
<dbReference type="AlphaFoldDB" id="A0AAD5QXH4"/>
<organism evidence="1 2">
    <name type="scientific">Parelaphostrongylus tenuis</name>
    <name type="common">Meningeal worm</name>
    <dbReference type="NCBI Taxonomy" id="148309"/>
    <lineage>
        <taxon>Eukaryota</taxon>
        <taxon>Metazoa</taxon>
        <taxon>Ecdysozoa</taxon>
        <taxon>Nematoda</taxon>
        <taxon>Chromadorea</taxon>
        <taxon>Rhabditida</taxon>
        <taxon>Rhabditina</taxon>
        <taxon>Rhabditomorpha</taxon>
        <taxon>Strongyloidea</taxon>
        <taxon>Metastrongylidae</taxon>
        <taxon>Parelaphostrongylus</taxon>
    </lineage>
</organism>
<comment type="caution">
    <text evidence="1">The sequence shown here is derived from an EMBL/GenBank/DDBJ whole genome shotgun (WGS) entry which is preliminary data.</text>
</comment>
<dbReference type="Proteomes" id="UP001196413">
    <property type="component" value="Unassembled WGS sequence"/>
</dbReference>
<protein>
    <submittedName>
        <fullName evidence="1">Uncharacterized protein</fullName>
    </submittedName>
</protein>
<dbReference type="EMBL" id="JAHQIW010004817">
    <property type="protein sequence ID" value="KAJ1363851.1"/>
    <property type="molecule type" value="Genomic_DNA"/>
</dbReference>
<reference evidence="1" key="1">
    <citation type="submission" date="2021-06" db="EMBL/GenBank/DDBJ databases">
        <title>Parelaphostrongylus tenuis whole genome reference sequence.</title>
        <authorList>
            <person name="Garwood T.J."/>
            <person name="Larsen P.A."/>
            <person name="Fountain-Jones N.M."/>
            <person name="Garbe J.R."/>
            <person name="Macchietto M.G."/>
            <person name="Kania S.A."/>
            <person name="Gerhold R.W."/>
            <person name="Richards J.E."/>
            <person name="Wolf T.M."/>
        </authorList>
    </citation>
    <scope>NUCLEOTIDE SEQUENCE</scope>
    <source>
        <strain evidence="1">MNPRO001-30</strain>
        <tissue evidence="1">Meninges</tissue>
    </source>
</reference>
<sequence>MVSLEEDIVFCEELRGHEPVVRHRAAQVQDMTTQKIRPPYDMQQSYLCPQEEWIDQIGTEEFVMTTPKALTMSRPSSNTSIMNECTTIECPSDAFSSL</sequence>